<accession>A0A0F9SU86</accession>
<feature type="transmembrane region" description="Helical" evidence="1">
    <location>
        <begin position="386"/>
        <end position="408"/>
    </location>
</feature>
<reference evidence="3" key="1">
    <citation type="journal article" date="2015" name="Nature">
        <title>Complex archaea that bridge the gap between prokaryotes and eukaryotes.</title>
        <authorList>
            <person name="Spang A."/>
            <person name="Saw J.H."/>
            <person name="Jorgensen S.L."/>
            <person name="Zaremba-Niedzwiedzka K."/>
            <person name="Martijn J."/>
            <person name="Lind A.E."/>
            <person name="van Eijk R."/>
            <person name="Schleper C."/>
            <person name="Guy L."/>
            <person name="Ettema T.J."/>
        </authorList>
    </citation>
    <scope>NUCLEOTIDE SEQUENCE</scope>
</reference>
<dbReference type="AlphaFoldDB" id="A0A0F9SU86"/>
<comment type="caution">
    <text evidence="3">The sequence shown here is derived from an EMBL/GenBank/DDBJ whole genome shotgun (WGS) entry which is preliminary data.</text>
</comment>
<protein>
    <recommendedName>
        <fullName evidence="2">Schlafen AlbA-2 domain-containing protein</fullName>
    </recommendedName>
</protein>
<dbReference type="InterPro" id="IPR038461">
    <property type="entry name" value="Schlafen_AlbA_2_dom_sf"/>
</dbReference>
<evidence type="ECO:0000256" key="1">
    <source>
        <dbReference type="SAM" id="Phobius"/>
    </source>
</evidence>
<evidence type="ECO:0000313" key="3">
    <source>
        <dbReference type="EMBL" id="KKN66192.1"/>
    </source>
</evidence>
<proteinExistence type="predicted"/>
<evidence type="ECO:0000259" key="2">
    <source>
        <dbReference type="Pfam" id="PF04326"/>
    </source>
</evidence>
<gene>
    <name evidence="3" type="ORF">LCGC14_0473920</name>
</gene>
<feature type="domain" description="Schlafen AlbA-2" evidence="2">
    <location>
        <begin position="28"/>
        <end position="147"/>
    </location>
</feature>
<name>A0A0F9SU86_9ZZZZ</name>
<keyword evidence="1" id="KW-1133">Transmembrane helix</keyword>
<dbReference type="PANTHER" id="PTHR30595:SF6">
    <property type="entry name" value="SCHLAFEN ALBA-2 DOMAIN-CONTAINING PROTEIN"/>
    <property type="match status" value="1"/>
</dbReference>
<dbReference type="InterPro" id="IPR007421">
    <property type="entry name" value="Schlafen_AlbA_2_dom"/>
</dbReference>
<dbReference type="Gene3D" id="3.30.950.30">
    <property type="entry name" value="Schlafen, AAA domain"/>
    <property type="match status" value="1"/>
</dbReference>
<dbReference type="PANTHER" id="PTHR30595">
    <property type="entry name" value="GLPR-RELATED TRANSCRIPTIONAL REPRESSOR"/>
    <property type="match status" value="1"/>
</dbReference>
<sequence length="416" mass="49307">MHFTPNNVKDDSITQEDLDHIIKLGIEESIHLEYKRELNNNKDIAKLFTSFANSDGGNIIYGILEDSHKPIEIYPMDPKDLREKLDNIAQNGIDPPLNIKIWPVDINTGTNQKQVYVVYVPKKYPYLHFVKSSHRYYKRTNFTSVPMERYEIEQAFKLKSEKISSLNLILNKVDKEFVSLIGEHQLDIKLIVCPVLYGEKLFQITVNMNKFIAENIPKTPNFNNDIIYKEGIDLSEFFRVNDYFFPYFQGKHPASCIIKDDGIIVYNLSYVLYEDYEMDEFFIENDIYDRESLSIPIERGIFPQQKLFHREIKTDYLMGFFNFVSKLYFHLNYYGDLLIKFEVKGIGDCNDYHVDDKFRQVRLEPIEKIYSSEVIQKKPYRVIKDFFTPILVGFGYLPIDLETFFYHVKHNRLKRQ</sequence>
<keyword evidence="1" id="KW-0812">Transmembrane</keyword>
<dbReference type="Pfam" id="PF04326">
    <property type="entry name" value="SLFN_AlbA_2"/>
    <property type="match status" value="1"/>
</dbReference>
<organism evidence="3">
    <name type="scientific">marine sediment metagenome</name>
    <dbReference type="NCBI Taxonomy" id="412755"/>
    <lineage>
        <taxon>unclassified sequences</taxon>
        <taxon>metagenomes</taxon>
        <taxon>ecological metagenomes</taxon>
    </lineage>
</organism>
<dbReference type="EMBL" id="LAZR01000508">
    <property type="protein sequence ID" value="KKN66192.1"/>
    <property type="molecule type" value="Genomic_DNA"/>
</dbReference>
<keyword evidence="1" id="KW-0472">Membrane</keyword>